<dbReference type="PANTHER" id="PTHR47017:SF1">
    <property type="entry name" value="ACYL-COA"/>
    <property type="match status" value="1"/>
</dbReference>
<gene>
    <name evidence="2" type="ordered locus">Fraau_0851</name>
</gene>
<dbReference type="Gene3D" id="3.40.630.30">
    <property type="match status" value="1"/>
</dbReference>
<dbReference type="KEGG" id="fau:Fraau_0851"/>
<protein>
    <submittedName>
        <fullName evidence="2">Uncharacterized protein</fullName>
    </submittedName>
</protein>
<dbReference type="InterPro" id="IPR016181">
    <property type="entry name" value="Acyl_CoA_acyltransferase"/>
</dbReference>
<dbReference type="EMBL" id="CP003350">
    <property type="protein sequence ID" value="AFC85322.1"/>
    <property type="molecule type" value="Genomic_DNA"/>
</dbReference>
<dbReference type="SUPFAM" id="SSF55729">
    <property type="entry name" value="Acyl-CoA N-acyltransferases (Nat)"/>
    <property type="match status" value="1"/>
</dbReference>
<dbReference type="AlphaFoldDB" id="H8L0R7"/>
<evidence type="ECO:0000256" key="1">
    <source>
        <dbReference type="SAM" id="MobiDB-lite"/>
    </source>
</evidence>
<dbReference type="Pfam" id="PF04339">
    <property type="entry name" value="FemAB_like"/>
    <property type="match status" value="2"/>
</dbReference>
<dbReference type="Proteomes" id="UP000005234">
    <property type="component" value="Chromosome"/>
</dbReference>
<dbReference type="STRING" id="767434.Fraau_0851"/>
<evidence type="ECO:0000313" key="3">
    <source>
        <dbReference type="Proteomes" id="UP000005234"/>
    </source>
</evidence>
<keyword evidence="3" id="KW-1185">Reference proteome</keyword>
<dbReference type="HOGENOM" id="CLU_036032_1_0_6"/>
<dbReference type="eggNOG" id="COG3146">
    <property type="taxonomic scope" value="Bacteria"/>
</dbReference>
<name>H8L0R7_FRAAD</name>
<reference evidence="2" key="1">
    <citation type="submission" date="2012-02" db="EMBL/GenBank/DDBJ databases">
        <title>The complete genome of Frateuria aurantia DSM 6220.</title>
        <authorList>
            <consortium name="US DOE Joint Genome Institute (JGI-PGF)"/>
            <person name="Lucas S."/>
            <person name="Copeland A."/>
            <person name="Lapidus A."/>
            <person name="Glavina del Rio T."/>
            <person name="Dalin E."/>
            <person name="Tice H."/>
            <person name="Bruce D."/>
            <person name="Goodwin L."/>
            <person name="Pitluck S."/>
            <person name="Peters L."/>
            <person name="Ovchinnikova G."/>
            <person name="Teshima H."/>
            <person name="Kyrpides N."/>
            <person name="Mavromatis K."/>
            <person name="Ivanova N."/>
            <person name="Brettin T."/>
            <person name="Detter J.C."/>
            <person name="Han C."/>
            <person name="Larimer F."/>
            <person name="Land M."/>
            <person name="Hauser L."/>
            <person name="Markowitz V."/>
            <person name="Cheng J.-F."/>
            <person name="Hugenholtz P."/>
            <person name="Woyke T."/>
            <person name="Wu D."/>
            <person name="Brambilla E."/>
            <person name="Klenk H.-P."/>
            <person name="Eisen J.A."/>
        </authorList>
    </citation>
    <scope>NUCLEOTIDE SEQUENCE</scope>
    <source>
        <strain evidence="2">DSM 6220</strain>
    </source>
</reference>
<evidence type="ECO:0000313" key="2">
    <source>
        <dbReference type="EMBL" id="AFC85322.1"/>
    </source>
</evidence>
<proteinExistence type="predicted"/>
<feature type="region of interest" description="Disordered" evidence="1">
    <location>
        <begin position="401"/>
        <end position="427"/>
    </location>
</feature>
<organism evidence="2 3">
    <name type="scientific">Frateuria aurantia (strain ATCC 33424 / DSM 6220 / KCTC 2777 / LMG 1558 / NBRC 3245 / NCIMB 13370)</name>
    <name type="common">Acetobacter aurantius</name>
    <dbReference type="NCBI Taxonomy" id="767434"/>
    <lineage>
        <taxon>Bacteria</taxon>
        <taxon>Pseudomonadati</taxon>
        <taxon>Pseudomonadota</taxon>
        <taxon>Gammaproteobacteria</taxon>
        <taxon>Lysobacterales</taxon>
        <taxon>Rhodanobacteraceae</taxon>
        <taxon>Frateuria</taxon>
    </lineage>
</organism>
<accession>H8L0R7</accession>
<dbReference type="PANTHER" id="PTHR47017">
    <property type="entry name" value="ACYL-COA"/>
    <property type="match status" value="1"/>
</dbReference>
<dbReference type="RefSeq" id="WP_014402328.1">
    <property type="nucleotide sequence ID" value="NC_017033.1"/>
</dbReference>
<dbReference type="InterPro" id="IPR007434">
    <property type="entry name" value="FemAB-like"/>
</dbReference>
<sequence>MESAVLPALQARFHDRLETIDAESWNRLRPSAHPFLDHAFLAGLEQTGCIRHDWGWQPHHLGLYRGEQLVAAAPLYLKGNSHGEFVFDWSWADAWERAGGEYYPKLLNAVPYSPVPGPRLLAGQGEDADALRQALVQAMQAETARLQLSSLHANFLTPPDLPAFPAEWLARSDLQYHWHHRGWADFEAFLAALTPKKRKNIRQERRRVAGYGLDIAMQDGAAFSAAEWSRLHELYRNTFDEKGNHAALTPAMFQRFGQALSAQVRVATARHQGEIIAMALFLQGPETLYGRYWGADPAAFDEPVNAPATTDTTTGGSLSYLHFELCYYRGIEHCLTEGLACFEPGAQGRHHKMARGFMPTLTHSRHYLPHPGFRQAVQHALHREAQARLQTQAELLGHSPYLHDREPQHEPVTSLRHPGPGHLPAAG</sequence>